<protein>
    <submittedName>
        <fullName evidence="3">Glycosyltransferase</fullName>
    </submittedName>
</protein>
<dbReference type="EMBL" id="SACS01000002">
    <property type="protein sequence ID" value="RVU41347.1"/>
    <property type="molecule type" value="Genomic_DNA"/>
</dbReference>
<gene>
    <name evidence="3" type="ORF">EOE67_03880</name>
</gene>
<dbReference type="Pfam" id="PF00535">
    <property type="entry name" value="Glycos_transf_2"/>
    <property type="match status" value="1"/>
</dbReference>
<dbReference type="Gene3D" id="3.40.50.720">
    <property type="entry name" value="NAD(P)-binding Rossmann-like Domain"/>
    <property type="match status" value="1"/>
</dbReference>
<evidence type="ECO:0000256" key="1">
    <source>
        <dbReference type="SAM" id="Phobius"/>
    </source>
</evidence>
<evidence type="ECO:0000259" key="2">
    <source>
        <dbReference type="Pfam" id="PF00535"/>
    </source>
</evidence>
<keyword evidence="1" id="KW-0472">Membrane</keyword>
<dbReference type="PANTHER" id="PTHR22916">
    <property type="entry name" value="GLYCOSYLTRANSFERASE"/>
    <property type="match status" value="1"/>
</dbReference>
<dbReference type="InterPro" id="IPR029044">
    <property type="entry name" value="Nucleotide-diphossugar_trans"/>
</dbReference>
<reference evidence="3 4" key="1">
    <citation type="submission" date="2019-01" db="EMBL/GenBank/DDBJ databases">
        <authorList>
            <person name="Chen W.-M."/>
        </authorList>
    </citation>
    <scope>NUCLEOTIDE SEQUENCE [LARGE SCALE GENOMIC DNA]</scope>
    <source>
        <strain evidence="3 4">KYPC3</strain>
    </source>
</reference>
<keyword evidence="1" id="KW-1133">Transmembrane helix</keyword>
<organism evidence="3 4">
    <name type="scientific">Rheinheimera riviphila</name>
    <dbReference type="NCBI Taxonomy" id="1834037"/>
    <lineage>
        <taxon>Bacteria</taxon>
        <taxon>Pseudomonadati</taxon>
        <taxon>Pseudomonadota</taxon>
        <taxon>Gammaproteobacteria</taxon>
        <taxon>Chromatiales</taxon>
        <taxon>Chromatiaceae</taxon>
        <taxon>Rheinheimera</taxon>
    </lineage>
</organism>
<dbReference type="OrthoDB" id="9802649at2"/>
<dbReference type="Proteomes" id="UP000283077">
    <property type="component" value="Unassembled WGS sequence"/>
</dbReference>
<evidence type="ECO:0000313" key="4">
    <source>
        <dbReference type="Proteomes" id="UP000283077"/>
    </source>
</evidence>
<feature type="domain" description="Glycosyltransferase 2-like" evidence="2">
    <location>
        <begin position="10"/>
        <end position="185"/>
    </location>
</feature>
<keyword evidence="1" id="KW-0812">Transmembrane</keyword>
<dbReference type="SUPFAM" id="SSF53448">
    <property type="entry name" value="Nucleotide-diphospho-sugar transferases"/>
    <property type="match status" value="1"/>
</dbReference>
<feature type="transmembrane region" description="Helical" evidence="1">
    <location>
        <begin position="462"/>
        <end position="487"/>
    </location>
</feature>
<proteinExistence type="predicted"/>
<dbReference type="PANTHER" id="PTHR22916:SF3">
    <property type="entry name" value="UDP-GLCNAC:BETAGAL BETA-1,3-N-ACETYLGLUCOSAMINYLTRANSFERASE-LIKE PROTEIN 1"/>
    <property type="match status" value="1"/>
</dbReference>
<dbReference type="AlphaFoldDB" id="A0A437R3U9"/>
<dbReference type="InterPro" id="IPR001173">
    <property type="entry name" value="Glyco_trans_2-like"/>
</dbReference>
<name>A0A437R3U9_9GAMM</name>
<keyword evidence="3" id="KW-0808">Transferase</keyword>
<dbReference type="GO" id="GO:0016758">
    <property type="term" value="F:hexosyltransferase activity"/>
    <property type="evidence" value="ECO:0007669"/>
    <property type="project" value="UniProtKB-ARBA"/>
</dbReference>
<evidence type="ECO:0000313" key="3">
    <source>
        <dbReference type="EMBL" id="RVU41347.1"/>
    </source>
</evidence>
<keyword evidence="4" id="KW-1185">Reference proteome</keyword>
<accession>A0A437R3U9</accession>
<comment type="caution">
    <text evidence="3">The sequence shown here is derived from an EMBL/GenBank/DDBJ whole genome shotgun (WGS) entry which is preliminary data.</text>
</comment>
<dbReference type="Gene3D" id="3.90.550.10">
    <property type="entry name" value="Spore Coat Polysaccharide Biosynthesis Protein SpsA, Chain A"/>
    <property type="match status" value="1"/>
</dbReference>
<sequence>MIMNLLPKVSLFVFCYQQADFIAQALTAALAQDYGNLQIIVSDDSSADDSYTIVQALAAEYQGPHQLTINRNEQNLGIGRHFIHIMENLAQGELIVASAGDDICATNRVSRIVEEWLASGRPAVVAHGLEEIDELGQPFAGSRTVQYRLQNDPHLWPKTMALQDYLQHPFPLPFIGAALAYRRDIYQLFGTPKAEPAYEDHLMYFRALLSDGLYFFPDVLVKYRRHSNNFTAKPAQPQPKSLPVPALYAAWLQNPTLFQPADVGIFRLHQLTTQQWLDYGHAIKAGTVAVEVGVATELWQQLHWRHRLLLKYQRPGAAALSSFRHGVSQIFSACCWQFGYKKYRYHDHLLGASYVKPLRTVIFAAGSGGEKALANLGGAFVVVAVCDNNTKLHGGRFCGLPVISPKQLQDRIETIDCIVVASTYYHEIKATLTEQWAIPATKLSRAPFSCITRSFPSGVTAALSSAFIISTALLTLLVLSALVALVLF</sequence>